<dbReference type="Pfam" id="PF00196">
    <property type="entry name" value="GerE"/>
    <property type="match status" value="1"/>
</dbReference>
<sequence>MNPDTCRKLLEQSDSAWLAGDVHGTWASLEAAREAAGDAPALHAEVMAWRSTALLRAEKLQPALDAAQQALAGITAGGDPAHRLAAAHARVSAASATGLMAEDEAELREAITALESAAEDRDPATVRARARALTNLMVLHLDKLLGARLHLSEAEAEAWSRLSWADTLAEELNAQTHVLRLAVDLAFSTGQWERGWRYALSPAVERLARNEQVALRCKAALLAWERGDLPGARSLGQQALGLTAAVSVHWVRLYGYLGGVIAAAAGAGSLSTALEAYRGAVPLEAHATRRNRAAAASRVALDAGTPADQVRSFFERTIQAHPGDVSTHHNLAEVEILLRDAEGRPFDPELLKVAQQFPNPPYLRARFHLAAARSLHRTGRRLSALIELQHARYALRSWPGRVLQHVERAAAGVVVPFPVTPAQQRVLDLLVEGWGNRDIAAALQLSERTVAVHTAAMLRSAGVGSRTELVAQEVARRISRH</sequence>
<dbReference type="AlphaFoldDB" id="A0A7K1UFT7"/>
<name>A0A7K1UFT7_9MICC</name>
<dbReference type="CDD" id="cd06170">
    <property type="entry name" value="LuxR_C_like"/>
    <property type="match status" value="1"/>
</dbReference>
<reference evidence="2 3" key="1">
    <citation type="submission" date="2019-12" db="EMBL/GenBank/DDBJ databases">
        <title>Nesterenkonia muleiensis sp. nov., a novel actinobacterium isolated from sap of Populus euphratica.</title>
        <authorList>
            <person name="Wang R."/>
        </authorList>
    </citation>
    <scope>NUCLEOTIDE SEQUENCE [LARGE SCALE GENOMIC DNA]</scope>
    <source>
        <strain evidence="2 3">F10</strain>
    </source>
</reference>
<protein>
    <recommendedName>
        <fullName evidence="1">HTH luxR-type domain-containing protein</fullName>
    </recommendedName>
</protein>
<dbReference type="EMBL" id="WRPM01000022">
    <property type="protein sequence ID" value="MVT25327.1"/>
    <property type="molecule type" value="Genomic_DNA"/>
</dbReference>
<dbReference type="GO" id="GO:0006355">
    <property type="term" value="P:regulation of DNA-templated transcription"/>
    <property type="evidence" value="ECO:0007669"/>
    <property type="project" value="InterPro"/>
</dbReference>
<gene>
    <name evidence="2" type="ORF">GNZ21_02945</name>
</gene>
<dbReference type="Proteomes" id="UP000460157">
    <property type="component" value="Unassembled WGS sequence"/>
</dbReference>
<organism evidence="2 3">
    <name type="scientific">Nesterenkonia alkaliphila</name>
    <dbReference type="NCBI Taxonomy" id="1463631"/>
    <lineage>
        <taxon>Bacteria</taxon>
        <taxon>Bacillati</taxon>
        <taxon>Actinomycetota</taxon>
        <taxon>Actinomycetes</taxon>
        <taxon>Micrococcales</taxon>
        <taxon>Micrococcaceae</taxon>
        <taxon>Nesterenkonia</taxon>
    </lineage>
</organism>
<proteinExistence type="predicted"/>
<evidence type="ECO:0000259" key="1">
    <source>
        <dbReference type="SMART" id="SM00421"/>
    </source>
</evidence>
<dbReference type="InterPro" id="IPR036388">
    <property type="entry name" value="WH-like_DNA-bd_sf"/>
</dbReference>
<dbReference type="SUPFAM" id="SSF46894">
    <property type="entry name" value="C-terminal effector domain of the bipartite response regulators"/>
    <property type="match status" value="1"/>
</dbReference>
<dbReference type="InterPro" id="IPR016032">
    <property type="entry name" value="Sig_transdc_resp-reg_C-effctor"/>
</dbReference>
<evidence type="ECO:0000313" key="2">
    <source>
        <dbReference type="EMBL" id="MVT25327.1"/>
    </source>
</evidence>
<dbReference type="GO" id="GO:0003677">
    <property type="term" value="F:DNA binding"/>
    <property type="evidence" value="ECO:0007669"/>
    <property type="project" value="InterPro"/>
</dbReference>
<comment type="caution">
    <text evidence="2">The sequence shown here is derived from an EMBL/GenBank/DDBJ whole genome shotgun (WGS) entry which is preliminary data.</text>
</comment>
<dbReference type="InterPro" id="IPR000792">
    <property type="entry name" value="Tscrpt_reg_LuxR_C"/>
</dbReference>
<dbReference type="OrthoDB" id="5476461at2"/>
<accession>A0A7K1UFT7</accession>
<dbReference type="PRINTS" id="PR00038">
    <property type="entry name" value="HTHLUXR"/>
</dbReference>
<dbReference type="RefSeq" id="WP_157321194.1">
    <property type="nucleotide sequence ID" value="NZ_BMFX01000022.1"/>
</dbReference>
<feature type="domain" description="HTH luxR-type" evidence="1">
    <location>
        <begin position="416"/>
        <end position="473"/>
    </location>
</feature>
<dbReference type="Gene3D" id="1.10.10.10">
    <property type="entry name" value="Winged helix-like DNA-binding domain superfamily/Winged helix DNA-binding domain"/>
    <property type="match status" value="1"/>
</dbReference>
<dbReference type="SMART" id="SM00421">
    <property type="entry name" value="HTH_LUXR"/>
    <property type="match status" value="1"/>
</dbReference>
<keyword evidence="3" id="KW-1185">Reference proteome</keyword>
<evidence type="ECO:0000313" key="3">
    <source>
        <dbReference type="Proteomes" id="UP000460157"/>
    </source>
</evidence>